<keyword evidence="3" id="KW-1185">Reference proteome</keyword>
<evidence type="ECO:0000313" key="2">
    <source>
        <dbReference type="EMBL" id="MBE5040582.1"/>
    </source>
</evidence>
<name>A0A9D5M0W3_9FIRM</name>
<reference evidence="2" key="1">
    <citation type="submission" date="2020-10" db="EMBL/GenBank/DDBJ databases">
        <title>ChiBAC.</title>
        <authorList>
            <person name="Zenner C."/>
            <person name="Hitch T.C.A."/>
            <person name="Clavel T."/>
        </authorList>
    </citation>
    <scope>NUCLEOTIDE SEQUENCE</scope>
    <source>
        <strain evidence="2">DSM 107454</strain>
    </source>
</reference>
<dbReference type="InterPro" id="IPR007630">
    <property type="entry name" value="RNA_pol_sigma70_r4"/>
</dbReference>
<feature type="domain" description="RNA polymerase sigma-70 region 4" evidence="1">
    <location>
        <begin position="84"/>
        <end position="132"/>
    </location>
</feature>
<sequence>MPKQYYIKIAGYFYQVSKEIYDEYRREDRRRRYLKEREKHTVIFSYDALEENGMYIQERIADETVNVEEEAIHNMMIEKLRKGLSALSDEELYIIDHLIYQERTERELAKKLNISQNAVHIRKVKILEKLKKFLEK</sequence>
<gene>
    <name evidence="2" type="ORF">INF28_08925</name>
</gene>
<comment type="caution">
    <text evidence="2">The sequence shown here is derived from an EMBL/GenBank/DDBJ whole genome shotgun (WGS) entry which is preliminary data.</text>
</comment>
<dbReference type="Gene3D" id="1.20.140.160">
    <property type="match status" value="1"/>
</dbReference>
<dbReference type="InterPro" id="IPR013324">
    <property type="entry name" value="RNA_pol_sigma_r3/r4-like"/>
</dbReference>
<dbReference type="SUPFAM" id="SSF88659">
    <property type="entry name" value="Sigma3 and sigma4 domains of RNA polymerase sigma factors"/>
    <property type="match status" value="1"/>
</dbReference>
<dbReference type="EMBL" id="JADCKB010000018">
    <property type="protein sequence ID" value="MBE5040582.1"/>
    <property type="molecule type" value="Genomic_DNA"/>
</dbReference>
<dbReference type="Pfam" id="PF04545">
    <property type="entry name" value="Sigma70_r4"/>
    <property type="match status" value="1"/>
</dbReference>
<dbReference type="Proteomes" id="UP000806542">
    <property type="component" value="Unassembled WGS sequence"/>
</dbReference>
<proteinExistence type="predicted"/>
<dbReference type="AlphaFoldDB" id="A0A9D5M0W3"/>
<dbReference type="RefSeq" id="WP_226393134.1">
    <property type="nucleotide sequence ID" value="NZ_JADCKB010000018.1"/>
</dbReference>
<protein>
    <submittedName>
        <fullName evidence="2">Sigma-70 family RNA polymerase sigma factor</fullName>
    </submittedName>
</protein>
<dbReference type="GO" id="GO:0003700">
    <property type="term" value="F:DNA-binding transcription factor activity"/>
    <property type="evidence" value="ECO:0007669"/>
    <property type="project" value="InterPro"/>
</dbReference>
<organism evidence="2 3">
    <name type="scientific">Ructibacterium gallinarum</name>
    <dbReference type="NCBI Taxonomy" id="2779355"/>
    <lineage>
        <taxon>Bacteria</taxon>
        <taxon>Bacillati</taxon>
        <taxon>Bacillota</taxon>
        <taxon>Clostridia</taxon>
        <taxon>Eubacteriales</taxon>
        <taxon>Oscillospiraceae</taxon>
        <taxon>Ructibacterium</taxon>
    </lineage>
</organism>
<evidence type="ECO:0000259" key="1">
    <source>
        <dbReference type="Pfam" id="PF04545"/>
    </source>
</evidence>
<accession>A0A9D5M0W3</accession>
<evidence type="ECO:0000313" key="3">
    <source>
        <dbReference type="Proteomes" id="UP000806542"/>
    </source>
</evidence>
<dbReference type="GO" id="GO:0006352">
    <property type="term" value="P:DNA-templated transcription initiation"/>
    <property type="evidence" value="ECO:0007669"/>
    <property type="project" value="InterPro"/>
</dbReference>